<accession>A0A7K3NJN9</accession>
<sequence>MNSSTEHQDASDGACGFTTHLDILREMPIFTGMSLDVLKVLAYLSSNETYRDGDRLCVQGEMFDNCRSITMGRVEILRAPEGGTPVVVGTAGGGWAFGGLALLTHVKSLYTIRAKGDVECLVLSREKFQKAAERFPQMLPRVLHVVVEHMFSWEAKVLSSLERNTATPEEVHGLTLF</sequence>
<evidence type="ECO:0000313" key="3">
    <source>
        <dbReference type="EMBL" id="NDY56421.1"/>
    </source>
</evidence>
<comment type="caution">
    <text evidence="3">The sequence shown here is derived from an EMBL/GenBank/DDBJ whole genome shotgun (WGS) entry which is preliminary data.</text>
</comment>
<keyword evidence="1" id="KW-0406">Ion transport</keyword>
<dbReference type="RefSeq" id="WP_163301473.1">
    <property type="nucleotide sequence ID" value="NZ_JAAGRQ010000019.1"/>
</dbReference>
<dbReference type="InterPro" id="IPR050866">
    <property type="entry name" value="CNG_cation_channel"/>
</dbReference>
<keyword evidence="1" id="KW-0407">Ion channel</keyword>
<keyword evidence="1" id="KW-0813">Transport</keyword>
<dbReference type="SUPFAM" id="SSF51206">
    <property type="entry name" value="cAMP-binding domain-like"/>
    <property type="match status" value="1"/>
</dbReference>
<evidence type="ECO:0000313" key="4">
    <source>
        <dbReference type="Proteomes" id="UP000469724"/>
    </source>
</evidence>
<dbReference type="PANTHER" id="PTHR45638">
    <property type="entry name" value="CYCLIC NUCLEOTIDE-GATED CATION CHANNEL SUBUNIT A"/>
    <property type="match status" value="1"/>
</dbReference>
<feature type="domain" description="Cyclic nucleotide-binding" evidence="2">
    <location>
        <begin position="29"/>
        <end position="130"/>
    </location>
</feature>
<organism evidence="3 4">
    <name type="scientific">Desulfolutivibrio sulfodismutans</name>
    <dbReference type="NCBI Taxonomy" id="63561"/>
    <lineage>
        <taxon>Bacteria</taxon>
        <taxon>Pseudomonadati</taxon>
        <taxon>Thermodesulfobacteriota</taxon>
        <taxon>Desulfovibrionia</taxon>
        <taxon>Desulfovibrionales</taxon>
        <taxon>Desulfovibrionaceae</taxon>
        <taxon>Desulfolutivibrio</taxon>
    </lineage>
</organism>
<gene>
    <name evidence="3" type="ORF">G3N56_06650</name>
</gene>
<dbReference type="GO" id="GO:0005221">
    <property type="term" value="F:intracellularly cyclic nucleotide-activated monoatomic cation channel activity"/>
    <property type="evidence" value="ECO:0007669"/>
    <property type="project" value="InterPro"/>
</dbReference>
<dbReference type="AlphaFoldDB" id="A0A7K3NJN9"/>
<dbReference type="Proteomes" id="UP000469724">
    <property type="component" value="Unassembled WGS sequence"/>
</dbReference>
<evidence type="ECO:0000259" key="2">
    <source>
        <dbReference type="PROSITE" id="PS50042"/>
    </source>
</evidence>
<name>A0A7K3NJN9_9BACT</name>
<reference evidence="3 4" key="1">
    <citation type="submission" date="2020-02" db="EMBL/GenBank/DDBJ databases">
        <title>Comparative genomics of sulfur disproportionating microorganisms.</title>
        <authorList>
            <person name="Ward L.M."/>
            <person name="Bertran E."/>
            <person name="Johnston D.T."/>
        </authorList>
    </citation>
    <scope>NUCLEOTIDE SEQUENCE [LARGE SCALE GENOMIC DNA]</scope>
    <source>
        <strain evidence="3 4">DSM 3696</strain>
    </source>
</reference>
<dbReference type="Pfam" id="PF00027">
    <property type="entry name" value="cNMP_binding"/>
    <property type="match status" value="1"/>
</dbReference>
<dbReference type="PANTHER" id="PTHR45638:SF11">
    <property type="entry name" value="CYCLIC NUCLEOTIDE-GATED CATION CHANNEL SUBUNIT A"/>
    <property type="match status" value="1"/>
</dbReference>
<dbReference type="CDD" id="cd00038">
    <property type="entry name" value="CAP_ED"/>
    <property type="match status" value="1"/>
</dbReference>
<keyword evidence="4" id="KW-1185">Reference proteome</keyword>
<dbReference type="PROSITE" id="PS50042">
    <property type="entry name" value="CNMP_BINDING_3"/>
    <property type="match status" value="1"/>
</dbReference>
<dbReference type="InterPro" id="IPR000595">
    <property type="entry name" value="cNMP-bd_dom"/>
</dbReference>
<dbReference type="InterPro" id="IPR018490">
    <property type="entry name" value="cNMP-bd_dom_sf"/>
</dbReference>
<keyword evidence="1" id="KW-1071">Ligand-gated ion channel</keyword>
<protein>
    <submittedName>
        <fullName evidence="3">Cyclic nucleotide-binding domain-containing protein</fullName>
    </submittedName>
</protein>
<dbReference type="EMBL" id="JAAGRQ010000019">
    <property type="protein sequence ID" value="NDY56421.1"/>
    <property type="molecule type" value="Genomic_DNA"/>
</dbReference>
<dbReference type="InterPro" id="IPR014710">
    <property type="entry name" value="RmlC-like_jellyroll"/>
</dbReference>
<dbReference type="GO" id="GO:0044877">
    <property type="term" value="F:protein-containing complex binding"/>
    <property type="evidence" value="ECO:0007669"/>
    <property type="project" value="TreeGrafter"/>
</dbReference>
<dbReference type="Gene3D" id="2.60.120.10">
    <property type="entry name" value="Jelly Rolls"/>
    <property type="match status" value="1"/>
</dbReference>
<proteinExistence type="predicted"/>
<dbReference type="SMART" id="SM00100">
    <property type="entry name" value="cNMP"/>
    <property type="match status" value="1"/>
</dbReference>
<evidence type="ECO:0000256" key="1">
    <source>
        <dbReference type="ARBA" id="ARBA00023286"/>
    </source>
</evidence>